<accession>A0ABU7TWD7</accession>
<reference evidence="1 2" key="1">
    <citation type="journal article" date="2012" name="Genet. Mol. Biol.">
        <title>Analysis of 16S rRNA and mxaF genes revealing insights into Methylobacterium niche-specific plant association.</title>
        <authorList>
            <person name="Dourado M.N."/>
            <person name="Andreote F.D."/>
            <person name="Dini-Andreote F."/>
            <person name="Conti R."/>
            <person name="Araujo J.M."/>
            <person name="Araujo W.L."/>
        </authorList>
    </citation>
    <scope>NUCLEOTIDE SEQUENCE [LARGE SCALE GENOMIC DNA]</scope>
    <source>
        <strain evidence="1 2">TC3-10</strain>
    </source>
</reference>
<dbReference type="EMBL" id="MLCA01000016">
    <property type="protein sequence ID" value="MEE7494260.1"/>
    <property type="molecule type" value="Genomic_DNA"/>
</dbReference>
<evidence type="ECO:0000313" key="1">
    <source>
        <dbReference type="EMBL" id="MEE7494260.1"/>
    </source>
</evidence>
<evidence type="ECO:0000313" key="2">
    <source>
        <dbReference type="Proteomes" id="UP001355206"/>
    </source>
</evidence>
<proteinExistence type="predicted"/>
<keyword evidence="2" id="KW-1185">Reference proteome</keyword>
<comment type="caution">
    <text evidence="1">The sequence shown here is derived from an EMBL/GenBank/DDBJ whole genome shotgun (WGS) entry which is preliminary data.</text>
</comment>
<dbReference type="RefSeq" id="WP_331304297.1">
    <property type="nucleotide sequence ID" value="NZ_MLCA01000016.1"/>
</dbReference>
<sequence>MFRPRLAPIIPEEAEGGLEAPVIYFEVVATQGTGLGVGSMALEMLIVDPAASGKPLRYRRKIVAQLRAPAGGWESMREALDQMAEDAASQSPGASS</sequence>
<name>A0ABU7TWD7_9HYPH</name>
<dbReference type="Proteomes" id="UP001355206">
    <property type="component" value="Unassembled WGS sequence"/>
</dbReference>
<gene>
    <name evidence="1" type="ORF">MOTC310_29135</name>
</gene>
<organism evidence="1 2">
    <name type="scientific">Methylobacterium oryzae</name>
    <dbReference type="NCBI Taxonomy" id="334852"/>
    <lineage>
        <taxon>Bacteria</taxon>
        <taxon>Pseudomonadati</taxon>
        <taxon>Pseudomonadota</taxon>
        <taxon>Alphaproteobacteria</taxon>
        <taxon>Hyphomicrobiales</taxon>
        <taxon>Methylobacteriaceae</taxon>
        <taxon>Methylobacterium</taxon>
    </lineage>
</organism>
<protein>
    <submittedName>
        <fullName evidence="1">Uncharacterized protein</fullName>
    </submittedName>
</protein>